<keyword evidence="2" id="KW-1185">Reference proteome</keyword>
<reference evidence="1" key="1">
    <citation type="submission" date="2022-01" db="EMBL/GenBank/DDBJ databases">
        <authorList>
            <person name="Jo J.-H."/>
            <person name="Im W.-T."/>
        </authorList>
    </citation>
    <scope>NUCLEOTIDE SEQUENCE</scope>
    <source>
        <strain evidence="1">NA20</strain>
    </source>
</reference>
<evidence type="ECO:0000313" key="1">
    <source>
        <dbReference type="EMBL" id="MCG2617173.1"/>
    </source>
</evidence>
<evidence type="ECO:0008006" key="3">
    <source>
        <dbReference type="Google" id="ProtNLM"/>
    </source>
</evidence>
<dbReference type="EMBL" id="JAKLTR010000018">
    <property type="protein sequence ID" value="MCG2617173.1"/>
    <property type="molecule type" value="Genomic_DNA"/>
</dbReference>
<comment type="caution">
    <text evidence="1">The sequence shown here is derived from an EMBL/GenBank/DDBJ whole genome shotgun (WGS) entry which is preliminary data.</text>
</comment>
<organism evidence="1 2">
    <name type="scientific">Terrimonas ginsenosidimutans</name>
    <dbReference type="NCBI Taxonomy" id="2908004"/>
    <lineage>
        <taxon>Bacteria</taxon>
        <taxon>Pseudomonadati</taxon>
        <taxon>Bacteroidota</taxon>
        <taxon>Chitinophagia</taxon>
        <taxon>Chitinophagales</taxon>
        <taxon>Chitinophagaceae</taxon>
        <taxon>Terrimonas</taxon>
    </lineage>
</organism>
<dbReference type="InterPro" id="IPR011051">
    <property type="entry name" value="RmlC_Cupin_sf"/>
</dbReference>
<dbReference type="Gene3D" id="2.60.120.10">
    <property type="entry name" value="Jelly Rolls"/>
    <property type="match status" value="1"/>
</dbReference>
<sequence length="132" mass="14631">MEIKRNEATMNRPDGDRVIDAPYVFVDIPAVIDQIRREKAWEKNDRNGITVFKSSELSLVVTALQASAVLDHNNVQAHMTMQVVEGDARVTTADGDVDMKSGNIIACHPGVPHTVQAITDVILLITIYNHMH</sequence>
<accession>A0ABS9KY14</accession>
<dbReference type="RefSeq" id="WP_237875710.1">
    <property type="nucleotide sequence ID" value="NZ_JAKLTR010000018.1"/>
</dbReference>
<dbReference type="SUPFAM" id="SSF51182">
    <property type="entry name" value="RmlC-like cupins"/>
    <property type="match status" value="1"/>
</dbReference>
<proteinExistence type="predicted"/>
<name>A0ABS9KY14_9BACT</name>
<protein>
    <recommendedName>
        <fullName evidence="3">Cupin domain-containing protein</fullName>
    </recommendedName>
</protein>
<evidence type="ECO:0000313" key="2">
    <source>
        <dbReference type="Proteomes" id="UP001165367"/>
    </source>
</evidence>
<gene>
    <name evidence="1" type="ORF">LZZ85_22950</name>
</gene>
<dbReference type="Proteomes" id="UP001165367">
    <property type="component" value="Unassembled WGS sequence"/>
</dbReference>
<dbReference type="InterPro" id="IPR014710">
    <property type="entry name" value="RmlC-like_jellyroll"/>
</dbReference>